<comment type="caution">
    <text evidence="2">The sequence shown here is derived from an EMBL/GenBank/DDBJ whole genome shotgun (WGS) entry which is preliminary data.</text>
</comment>
<keyword evidence="1" id="KW-1133">Transmembrane helix</keyword>
<gene>
    <name evidence="2" type="ORF">H5P27_06795</name>
</gene>
<dbReference type="Proteomes" id="UP000526501">
    <property type="component" value="Unassembled WGS sequence"/>
</dbReference>
<keyword evidence="1" id="KW-0472">Membrane</keyword>
<reference evidence="2 3" key="1">
    <citation type="submission" date="2020-07" db="EMBL/GenBank/DDBJ databases">
        <authorList>
            <person name="Feng X."/>
        </authorList>
    </citation>
    <scope>NUCLEOTIDE SEQUENCE [LARGE SCALE GENOMIC DNA]</scope>
    <source>
        <strain evidence="2 3">JCM23202</strain>
    </source>
</reference>
<organism evidence="2 3">
    <name type="scientific">Pelagicoccus albus</name>
    <dbReference type="NCBI Taxonomy" id="415222"/>
    <lineage>
        <taxon>Bacteria</taxon>
        <taxon>Pseudomonadati</taxon>
        <taxon>Verrucomicrobiota</taxon>
        <taxon>Opitutia</taxon>
        <taxon>Puniceicoccales</taxon>
        <taxon>Pelagicoccaceae</taxon>
        <taxon>Pelagicoccus</taxon>
    </lineage>
</organism>
<sequence>MKEMSYERLLLVWYAALPISVLFAFYAPNKIAILACGIGMTPVILMHMRVEEDFIRYMGFHHSDEWKIIYRPPNTKEARIFLKNDESFESQELAIRKKEYQSKETMIKTMLFISIAIPLILIIIKNSI</sequence>
<proteinExistence type="predicted"/>
<evidence type="ECO:0000256" key="1">
    <source>
        <dbReference type="SAM" id="Phobius"/>
    </source>
</evidence>
<evidence type="ECO:0000313" key="3">
    <source>
        <dbReference type="Proteomes" id="UP000526501"/>
    </source>
</evidence>
<protein>
    <submittedName>
        <fullName evidence="2">Uncharacterized protein</fullName>
    </submittedName>
</protein>
<accession>A0A7X1B4Y5</accession>
<dbReference type="RefSeq" id="WP_185659611.1">
    <property type="nucleotide sequence ID" value="NZ_CAWPOO010000006.1"/>
</dbReference>
<feature type="transmembrane region" description="Helical" evidence="1">
    <location>
        <begin position="105"/>
        <end position="124"/>
    </location>
</feature>
<evidence type="ECO:0000313" key="2">
    <source>
        <dbReference type="EMBL" id="MBC2605746.1"/>
    </source>
</evidence>
<feature type="transmembrane region" description="Helical" evidence="1">
    <location>
        <begin position="9"/>
        <end position="26"/>
    </location>
</feature>
<dbReference type="EMBL" id="JACHVC010000006">
    <property type="protein sequence ID" value="MBC2605746.1"/>
    <property type="molecule type" value="Genomic_DNA"/>
</dbReference>
<keyword evidence="3" id="KW-1185">Reference proteome</keyword>
<feature type="transmembrane region" description="Helical" evidence="1">
    <location>
        <begin position="32"/>
        <end position="50"/>
    </location>
</feature>
<dbReference type="AlphaFoldDB" id="A0A7X1B4Y5"/>
<name>A0A7X1B4Y5_9BACT</name>
<keyword evidence="1" id="KW-0812">Transmembrane</keyword>